<evidence type="ECO:0000313" key="1">
    <source>
        <dbReference type="EMBL" id="MDF0749166.1"/>
    </source>
</evidence>
<dbReference type="RefSeq" id="WP_275704650.1">
    <property type="nucleotide sequence ID" value="NZ_JANCMW010000001.1"/>
</dbReference>
<evidence type="ECO:0000313" key="2">
    <source>
        <dbReference type="Proteomes" id="UP001143391"/>
    </source>
</evidence>
<dbReference type="Proteomes" id="UP001143391">
    <property type="component" value="Unassembled WGS sequence"/>
</dbReference>
<gene>
    <name evidence="1" type="ORF">NLU14_02860</name>
</gene>
<name>A0ABT5Y664_9GAMM</name>
<comment type="caution">
    <text evidence="1">The sequence shown here is derived from an EMBL/GenBank/DDBJ whole genome shotgun (WGS) entry which is preliminary data.</text>
</comment>
<protein>
    <submittedName>
        <fullName evidence="1">Uncharacterized protein</fullName>
    </submittedName>
</protein>
<accession>A0ABT5Y664</accession>
<dbReference type="PROSITE" id="PS51257">
    <property type="entry name" value="PROKAR_LIPOPROTEIN"/>
    <property type="match status" value="1"/>
</dbReference>
<organism evidence="1 2">
    <name type="scientific">Marinobacter iranensis</name>
    <dbReference type="NCBI Taxonomy" id="2962607"/>
    <lineage>
        <taxon>Bacteria</taxon>
        <taxon>Pseudomonadati</taxon>
        <taxon>Pseudomonadota</taxon>
        <taxon>Gammaproteobacteria</taxon>
        <taxon>Pseudomonadales</taxon>
        <taxon>Marinobacteraceae</taxon>
        <taxon>Marinobacter</taxon>
    </lineage>
</organism>
<keyword evidence="2" id="KW-1185">Reference proteome</keyword>
<proteinExistence type="predicted"/>
<reference evidence="1" key="1">
    <citation type="submission" date="2022-07" db="EMBL/GenBank/DDBJ databases">
        <title>Marinobacter iranensis a new bacterium isolate from a hipersaline lake in Iran.</title>
        <authorList>
            <person name="Mohammad A.M.A."/>
            <person name="Cristina S.-P."/>
            <person name="Antonio V."/>
        </authorList>
    </citation>
    <scope>NUCLEOTIDE SEQUENCE</scope>
    <source>
        <strain evidence="1">71-i</strain>
    </source>
</reference>
<dbReference type="EMBL" id="JANCMW010000001">
    <property type="protein sequence ID" value="MDF0749166.1"/>
    <property type="molecule type" value="Genomic_DNA"/>
</dbReference>
<sequence>MSRDVYEALLIGLLLVFTFTGCSDGNTPELSEKALNEDKARDESVPEIDLNRAELDWIGQQVFRNECSAKTTCLVHWNEGEAFPSLGIGHFIWYPSGVDGRFVESFPALIRYMSEHNAPLPRWLARLDPFDAPWPDRAAYLKVADSARITELREFLDATRDLQAGFIVQRASDSLSRIVQAAPASQASRVRQHLESLVSTPGGVYAVIDYVNFKGEGLSSAEQYNGDGWGLLQVLINMEEDARPTVEQFRMAAAEVLSRRAENADDSIEKERWLPGWLRRLETYREPVSAPSAPK</sequence>